<evidence type="ECO:0000313" key="2">
    <source>
        <dbReference type="EMBL" id="MCB5197507.1"/>
    </source>
</evidence>
<accession>A0ABS8BP48</accession>
<organism evidence="2 3">
    <name type="scientific">Deefgea salmonis</name>
    <dbReference type="NCBI Taxonomy" id="2875502"/>
    <lineage>
        <taxon>Bacteria</taxon>
        <taxon>Pseudomonadati</taxon>
        <taxon>Pseudomonadota</taxon>
        <taxon>Betaproteobacteria</taxon>
        <taxon>Neisseriales</taxon>
        <taxon>Chitinibacteraceae</taxon>
        <taxon>Deefgea</taxon>
    </lineage>
</organism>
<dbReference type="PANTHER" id="PTHR30373">
    <property type="entry name" value="UPF0603 PROTEIN YGCG"/>
    <property type="match status" value="1"/>
</dbReference>
<dbReference type="InterPro" id="IPR007621">
    <property type="entry name" value="TPM_dom"/>
</dbReference>
<dbReference type="Pfam" id="PF04536">
    <property type="entry name" value="TPM_phosphatase"/>
    <property type="match status" value="1"/>
</dbReference>
<gene>
    <name evidence="2" type="ORF">LG219_14685</name>
</gene>
<comment type="caution">
    <text evidence="2">The sequence shown here is derived from an EMBL/GenBank/DDBJ whole genome shotgun (WGS) entry which is preliminary data.</text>
</comment>
<sequence>MQKLKRLWQHLKPNRALQYFNPASQATLGQVIATAEQGHRGEIRLVIEARLPMSLIWQNTTARERALNWFSDLRVWDTEGNTGIVLYLLLAERQLELVADRGIANKVPPAQWQAICQQLERDLAANQVLPGLSQTLQQLGDLLAQHFPLPVDSENPNELCNDPVIVI</sequence>
<name>A0ABS8BP48_9NEIS</name>
<protein>
    <submittedName>
        <fullName evidence="2">TPM domain-containing protein</fullName>
    </submittedName>
</protein>
<proteinExistence type="predicted"/>
<dbReference type="Proteomes" id="UP001198034">
    <property type="component" value="Unassembled WGS sequence"/>
</dbReference>
<dbReference type="RefSeq" id="WP_226765199.1">
    <property type="nucleotide sequence ID" value="NZ_JAJAWG010000016.1"/>
</dbReference>
<evidence type="ECO:0000259" key="1">
    <source>
        <dbReference type="Pfam" id="PF04536"/>
    </source>
</evidence>
<dbReference type="PANTHER" id="PTHR30373:SF8">
    <property type="entry name" value="BLL7265 PROTEIN"/>
    <property type="match status" value="1"/>
</dbReference>
<evidence type="ECO:0000313" key="3">
    <source>
        <dbReference type="Proteomes" id="UP001198034"/>
    </source>
</evidence>
<keyword evidence="3" id="KW-1185">Reference proteome</keyword>
<dbReference type="EMBL" id="JAJAWG010000016">
    <property type="protein sequence ID" value="MCB5197507.1"/>
    <property type="molecule type" value="Genomic_DNA"/>
</dbReference>
<feature type="domain" description="TPM" evidence="1">
    <location>
        <begin position="18"/>
        <end position="141"/>
    </location>
</feature>
<reference evidence="2 3" key="1">
    <citation type="submission" date="2021-10" db="EMBL/GenBank/DDBJ databases">
        <authorList>
            <person name="Chen M."/>
        </authorList>
    </citation>
    <scope>NUCLEOTIDE SEQUENCE [LARGE SCALE GENOMIC DNA]</scope>
    <source>
        <strain evidence="2 3">H3-26</strain>
    </source>
</reference>
<dbReference type="Gene3D" id="3.10.310.50">
    <property type="match status" value="1"/>
</dbReference>